<evidence type="ECO:0000313" key="3">
    <source>
        <dbReference type="Proteomes" id="UP000006866"/>
    </source>
</evidence>
<evidence type="ECO:0000313" key="2">
    <source>
        <dbReference type="EMBL" id="ADO77305.1"/>
    </source>
</evidence>
<protein>
    <recommendedName>
        <fullName evidence="1">DUF4268 domain-containing protein</fullName>
    </recommendedName>
</protein>
<dbReference type="Pfam" id="PF14088">
    <property type="entry name" value="DUF4268"/>
    <property type="match status" value="1"/>
</dbReference>
<dbReference type="OrthoDB" id="570199at2"/>
<dbReference type="HOGENOM" id="CLU_064448_0_0_9"/>
<reference evidence="2 3" key="2">
    <citation type="journal article" date="2011" name="Stand. Genomic Sci.">
        <title>Complete genome sequence of the extremely halophilic Halanaerobium praevalens type strain (GSL).</title>
        <authorList>
            <person name="Ivanova N."/>
            <person name="Sikorski J."/>
            <person name="Chertkov O."/>
            <person name="Nolan M."/>
            <person name="Lucas S."/>
            <person name="Hammon N."/>
            <person name="Deshpande S."/>
            <person name="Cheng J.F."/>
            <person name="Tapia R."/>
            <person name="Han C."/>
            <person name="Goodwin L."/>
            <person name="Pitluck S."/>
            <person name="Huntemann M."/>
            <person name="Liolios K."/>
            <person name="Pagani I."/>
            <person name="Mavromatis K."/>
            <person name="Ovchinikova G."/>
            <person name="Pati A."/>
            <person name="Chen A."/>
            <person name="Palaniappan K."/>
            <person name="Land M."/>
            <person name="Hauser L."/>
            <person name="Brambilla E.M."/>
            <person name="Kannan K.P."/>
            <person name="Rohde M."/>
            <person name="Tindall B.J."/>
            <person name="Goker M."/>
            <person name="Detter J.C."/>
            <person name="Woyke T."/>
            <person name="Bristow J."/>
            <person name="Eisen J.A."/>
            <person name="Markowitz V."/>
            <person name="Hugenholtz P."/>
            <person name="Kyrpides N.C."/>
            <person name="Klenk H.P."/>
            <person name="Lapidus A."/>
        </authorList>
    </citation>
    <scope>NUCLEOTIDE SEQUENCE [LARGE SCALE GENOMIC DNA]</scope>
    <source>
        <strain evidence="3">ATCC 33744 / DSM 2228 / GSL</strain>
    </source>
</reference>
<dbReference type="Proteomes" id="UP000006866">
    <property type="component" value="Chromosome"/>
</dbReference>
<dbReference type="EMBL" id="CP002175">
    <property type="protein sequence ID" value="ADO77305.1"/>
    <property type="molecule type" value="Genomic_DNA"/>
</dbReference>
<gene>
    <name evidence="2" type="ordered locus">Hprae_1159</name>
</gene>
<dbReference type="Gene3D" id="3.40.1350.10">
    <property type="match status" value="1"/>
</dbReference>
<evidence type="ECO:0000259" key="1">
    <source>
        <dbReference type="Pfam" id="PF14088"/>
    </source>
</evidence>
<name>E3DM27_HALPG</name>
<reference evidence="3" key="1">
    <citation type="submission" date="2010-10" db="EMBL/GenBank/DDBJ databases">
        <title>The complete genome of Halanaerobium praevalens DSM 2228.</title>
        <authorList>
            <consortium name="US DOE Joint Genome Institute (JGI-PGF)"/>
            <person name="Lucas S."/>
            <person name="Copeland A."/>
            <person name="Lapidus A."/>
            <person name="Glavina del Rio T."/>
            <person name="Dalin E."/>
            <person name="Tice H."/>
            <person name="Bruce D."/>
            <person name="Goodwin L."/>
            <person name="Pitluck S."/>
            <person name="Kyrpides N."/>
            <person name="Mavromatis K."/>
            <person name="Ivanova N."/>
            <person name="Ovchinnikova G."/>
            <person name="Chertkov O."/>
            <person name="Detter J.C."/>
            <person name="Han C."/>
            <person name="Larimer F."/>
            <person name="Land M."/>
            <person name="Hauser L."/>
            <person name="Markowitz V."/>
            <person name="Cheng J.-F."/>
            <person name="Hugenholtz P."/>
            <person name="Woyke T."/>
            <person name="Wu D."/>
            <person name="Tindall B."/>
            <person name="Pomrenke H.G."/>
            <person name="Brambilla E."/>
            <person name="Klenk H.-P."/>
            <person name="Eisen J.A."/>
        </authorList>
    </citation>
    <scope>NUCLEOTIDE SEQUENCE [LARGE SCALE GENOMIC DNA]</scope>
    <source>
        <strain evidence="3">ATCC 33744 / DSM 2228 / GSL</strain>
    </source>
</reference>
<feature type="domain" description="DUF4268" evidence="1">
    <location>
        <begin position="168"/>
        <end position="305"/>
    </location>
</feature>
<dbReference type="eggNOG" id="COG1637">
    <property type="taxonomic scope" value="Bacteria"/>
</dbReference>
<accession>E3DM27</accession>
<dbReference type="InterPro" id="IPR011856">
    <property type="entry name" value="tRNA_endonuc-like_dom_sf"/>
</dbReference>
<proteinExistence type="predicted"/>
<dbReference type="PATRIC" id="fig|572479.3.peg.1171"/>
<organism evidence="2 3">
    <name type="scientific">Halanaerobium praevalens (strain ATCC 33744 / DSM 2228 / GSL)</name>
    <dbReference type="NCBI Taxonomy" id="572479"/>
    <lineage>
        <taxon>Bacteria</taxon>
        <taxon>Bacillati</taxon>
        <taxon>Bacillota</taxon>
        <taxon>Clostridia</taxon>
        <taxon>Halanaerobiales</taxon>
        <taxon>Halanaerobiaceae</taxon>
        <taxon>Halanaerobium</taxon>
    </lineage>
</organism>
<dbReference type="GO" id="GO:0003676">
    <property type="term" value="F:nucleic acid binding"/>
    <property type="evidence" value="ECO:0007669"/>
    <property type="project" value="InterPro"/>
</dbReference>
<dbReference type="AlphaFoldDB" id="E3DM27"/>
<dbReference type="KEGG" id="hpk:Hprae_1159"/>
<keyword evidence="3" id="KW-1185">Reference proteome</keyword>
<dbReference type="RefSeq" id="WP_014553333.1">
    <property type="nucleotide sequence ID" value="NC_017455.1"/>
</dbReference>
<dbReference type="InterPro" id="IPR025364">
    <property type="entry name" value="DUF4268"/>
</dbReference>
<sequence>MSIARIDRLPLRDIWKHEAYDFTSWLKDNIDVLSNELEDINLTNPESEQPAGNFSVDIVGEDETGNVVVIENQLEKSDHDHLGKLLTYLTAFEAKIGIWIVSEGRPEHISTITWLNESSAADFYLFKIEAIKIEDSNPAPLFTLIVGPSEESKEVGEKKKEMAERHKIRNYFWEQLLERAKDKTDLHSSISASTYSWIATGAGISGLRYKYTVTQHAAAVKLYIDKGKESQEENYRIFEKLKSHKEEIENIFGEDLNWEKLEGKRACRISKKINLGGYRDGDKWELIHNKLIDAMISLEQALNPYINELR</sequence>
<dbReference type="STRING" id="572479.Hprae_1159"/>